<name>A0A165ZKA7_9AGAM</name>
<gene>
    <name evidence="2" type="ORF">FIBSPDRAFT_1051178</name>
</gene>
<evidence type="ECO:0008006" key="4">
    <source>
        <dbReference type="Google" id="ProtNLM"/>
    </source>
</evidence>
<dbReference type="Proteomes" id="UP000076532">
    <property type="component" value="Unassembled WGS sequence"/>
</dbReference>
<feature type="transmembrane region" description="Helical" evidence="1">
    <location>
        <begin position="62"/>
        <end position="86"/>
    </location>
</feature>
<keyword evidence="1" id="KW-0472">Membrane</keyword>
<feature type="transmembrane region" description="Helical" evidence="1">
    <location>
        <begin position="28"/>
        <end position="50"/>
    </location>
</feature>
<feature type="transmembrane region" description="Helical" evidence="1">
    <location>
        <begin position="98"/>
        <end position="118"/>
    </location>
</feature>
<feature type="transmembrane region" description="Helical" evidence="1">
    <location>
        <begin position="171"/>
        <end position="193"/>
    </location>
</feature>
<keyword evidence="1" id="KW-1133">Transmembrane helix</keyword>
<dbReference type="AlphaFoldDB" id="A0A165ZKA7"/>
<protein>
    <recommendedName>
        <fullName evidence="4">G-protein coupled receptors family 1 profile domain-containing protein</fullName>
    </recommendedName>
</protein>
<reference evidence="2 3" key="1">
    <citation type="journal article" date="2016" name="Mol. Biol. Evol.">
        <title>Comparative Genomics of Early-Diverging Mushroom-Forming Fungi Provides Insights into the Origins of Lignocellulose Decay Capabilities.</title>
        <authorList>
            <person name="Nagy L.G."/>
            <person name="Riley R."/>
            <person name="Tritt A."/>
            <person name="Adam C."/>
            <person name="Daum C."/>
            <person name="Floudas D."/>
            <person name="Sun H."/>
            <person name="Yadav J.S."/>
            <person name="Pangilinan J."/>
            <person name="Larsson K.H."/>
            <person name="Matsuura K."/>
            <person name="Barry K."/>
            <person name="Labutti K."/>
            <person name="Kuo R."/>
            <person name="Ohm R.A."/>
            <person name="Bhattacharya S.S."/>
            <person name="Shirouzu T."/>
            <person name="Yoshinaga Y."/>
            <person name="Martin F.M."/>
            <person name="Grigoriev I.V."/>
            <person name="Hibbett D.S."/>
        </authorList>
    </citation>
    <scope>NUCLEOTIDE SEQUENCE [LARGE SCALE GENOMIC DNA]</scope>
    <source>
        <strain evidence="2 3">CBS 109695</strain>
    </source>
</reference>
<organism evidence="2 3">
    <name type="scientific">Athelia psychrophila</name>
    <dbReference type="NCBI Taxonomy" id="1759441"/>
    <lineage>
        <taxon>Eukaryota</taxon>
        <taxon>Fungi</taxon>
        <taxon>Dikarya</taxon>
        <taxon>Basidiomycota</taxon>
        <taxon>Agaricomycotina</taxon>
        <taxon>Agaricomycetes</taxon>
        <taxon>Agaricomycetidae</taxon>
        <taxon>Atheliales</taxon>
        <taxon>Atheliaceae</taxon>
        <taxon>Athelia</taxon>
    </lineage>
</organism>
<proteinExistence type="predicted"/>
<feature type="transmembrane region" description="Helical" evidence="1">
    <location>
        <begin position="130"/>
        <end position="151"/>
    </location>
</feature>
<accession>A0A165ZKA7</accession>
<sequence length="317" mass="34702">MELQPPRDLNLAKALLTNSESTLQYTQIAIYINLCALTAVTWDWIISLAGEYRVVKRCGVRSAAVLAYVLARASALTLCVLILLFYTGLPDSYSCSGAMHAIGAMVVLGNASKSYLFLLRLRAVYSNSKLATLCVGAGAFVLLGLRIAGMLRVHASPLGHTGYCQVNTVGSLSAVSSFFNMAFDTCIFVAIFVRLTSHTISTNNCGFISFIRGDGLPRTMRHLLQDGMLYYFTVLAFMLLAAIIAVDPQVSPILQAAFTIPTFVMENNMACNMFRAMIIRSLDVDQDTSLPPTSRTRDTTDFELDTRTMAIGPEQIW</sequence>
<dbReference type="OrthoDB" id="3193253at2759"/>
<keyword evidence="1" id="KW-0812">Transmembrane</keyword>
<keyword evidence="3" id="KW-1185">Reference proteome</keyword>
<dbReference type="EMBL" id="KV417675">
    <property type="protein sequence ID" value="KZP10681.1"/>
    <property type="molecule type" value="Genomic_DNA"/>
</dbReference>
<evidence type="ECO:0000256" key="1">
    <source>
        <dbReference type="SAM" id="Phobius"/>
    </source>
</evidence>
<evidence type="ECO:0000313" key="3">
    <source>
        <dbReference type="Proteomes" id="UP000076532"/>
    </source>
</evidence>
<evidence type="ECO:0000313" key="2">
    <source>
        <dbReference type="EMBL" id="KZP10681.1"/>
    </source>
</evidence>
<feature type="transmembrane region" description="Helical" evidence="1">
    <location>
        <begin position="228"/>
        <end position="246"/>
    </location>
</feature>